<dbReference type="KEGG" id="sen:SACE_2513"/>
<keyword evidence="3" id="KW-1185">Reference proteome</keyword>
<dbReference type="Proteomes" id="UP000006728">
    <property type="component" value="Chromosome"/>
</dbReference>
<accession>A4FCN1</accession>
<feature type="compositionally biased region" description="Low complexity" evidence="1">
    <location>
        <begin position="17"/>
        <end position="27"/>
    </location>
</feature>
<dbReference type="AlphaFoldDB" id="A4FCN1"/>
<gene>
    <name evidence="2" type="ordered locus">SACE_2513</name>
</gene>
<protein>
    <submittedName>
        <fullName evidence="2">Uncharacterized protein</fullName>
    </submittedName>
</protein>
<feature type="region of interest" description="Disordered" evidence="1">
    <location>
        <begin position="17"/>
        <end position="50"/>
    </location>
</feature>
<dbReference type="EMBL" id="AM420293">
    <property type="protein sequence ID" value="CAM01806.1"/>
    <property type="molecule type" value="Genomic_DNA"/>
</dbReference>
<name>A4FCN1_SACEN</name>
<proteinExistence type="predicted"/>
<organism evidence="2 3">
    <name type="scientific">Saccharopolyspora erythraea (strain ATCC 11635 / DSM 40517 / JCM 4748 / NBRC 13426 / NCIMB 8594 / NRRL 2338)</name>
    <dbReference type="NCBI Taxonomy" id="405948"/>
    <lineage>
        <taxon>Bacteria</taxon>
        <taxon>Bacillati</taxon>
        <taxon>Actinomycetota</taxon>
        <taxon>Actinomycetes</taxon>
        <taxon>Pseudonocardiales</taxon>
        <taxon>Pseudonocardiaceae</taxon>
        <taxon>Saccharopolyspora</taxon>
    </lineage>
</organism>
<evidence type="ECO:0000256" key="1">
    <source>
        <dbReference type="SAM" id="MobiDB-lite"/>
    </source>
</evidence>
<reference evidence="2 3" key="1">
    <citation type="journal article" date="2007" name="Nat. Biotechnol.">
        <title>Complete genome sequence of the erythromycin-producing bacterium Saccharopolyspora erythraea NRRL23338.</title>
        <authorList>
            <person name="Oliynyk M."/>
            <person name="Samborskyy M."/>
            <person name="Lester J.B."/>
            <person name="Mironenko T."/>
            <person name="Scott N."/>
            <person name="Dickens S."/>
            <person name="Haydock S.F."/>
            <person name="Leadlay P.F."/>
        </authorList>
    </citation>
    <scope>NUCLEOTIDE SEQUENCE [LARGE SCALE GENOMIC DNA]</scope>
    <source>
        <strain evidence="3">ATCC 11635 / DSM 40517 / JCM 4748 / NBRC 13426 / NCIMB 8594 / NRRL 2338</strain>
    </source>
</reference>
<evidence type="ECO:0000313" key="3">
    <source>
        <dbReference type="Proteomes" id="UP000006728"/>
    </source>
</evidence>
<dbReference type="HOGENOM" id="CLU_2619897_0_0_11"/>
<evidence type="ECO:0000313" key="2">
    <source>
        <dbReference type="EMBL" id="CAM01806.1"/>
    </source>
</evidence>
<sequence>MERLTLSRGAMDATVLSGSASSSRAGRTCSGVMAGGRPSRTPAAGGSQALAGAVDRSEGCEDVEGQAAAGCSGVEVLV</sequence>